<keyword evidence="2" id="KW-1185">Reference proteome</keyword>
<evidence type="ECO:0000313" key="1">
    <source>
        <dbReference type="EMBL" id="KPH80348.1"/>
    </source>
</evidence>
<dbReference type="AlphaFoldDB" id="A0A0N0MB12"/>
<proteinExistence type="predicted"/>
<comment type="caution">
    <text evidence="1">The sequence shown here is derived from an EMBL/GenBank/DDBJ whole genome shotgun (WGS) entry which is preliminary data.</text>
</comment>
<reference evidence="1 2" key="1">
    <citation type="submission" date="2015-07" db="EMBL/GenBank/DDBJ databases">
        <title>Whole genome sequencing of Bosea vaviloviae isolated from cave pool.</title>
        <authorList>
            <person name="Tan N.E.H."/>
            <person name="Lee Y.P."/>
            <person name="Gan H.M."/>
            <person name="Barton H."/>
            <person name="Savka M.A."/>
        </authorList>
    </citation>
    <scope>NUCLEOTIDE SEQUENCE [LARGE SCALE GENOMIC DNA]</scope>
    <source>
        <strain evidence="1 2">SD260</strain>
    </source>
</reference>
<accession>A0A0N0MB12</accession>
<gene>
    <name evidence="1" type="ORF">AE618_13550</name>
</gene>
<evidence type="ECO:0000313" key="2">
    <source>
        <dbReference type="Proteomes" id="UP000037822"/>
    </source>
</evidence>
<dbReference type="EMBL" id="LGSZ01000042">
    <property type="protein sequence ID" value="KPH80348.1"/>
    <property type="molecule type" value="Genomic_DNA"/>
</dbReference>
<dbReference type="RefSeq" id="WP_054209602.1">
    <property type="nucleotide sequence ID" value="NZ_LGSZ01000042.1"/>
</dbReference>
<name>A0A0N0MB12_9HYPH</name>
<sequence>MTGRIDDEAEPTDRVLAGWKLADRLRLPMLLPGCFRISRPLPLLVSQAASLLVKRASGRGVTSDQEMIEPMGA</sequence>
<protein>
    <submittedName>
        <fullName evidence="1">Uncharacterized protein</fullName>
    </submittedName>
</protein>
<organism evidence="1 2">
    <name type="scientific">Bosea vaviloviae</name>
    <dbReference type="NCBI Taxonomy" id="1526658"/>
    <lineage>
        <taxon>Bacteria</taxon>
        <taxon>Pseudomonadati</taxon>
        <taxon>Pseudomonadota</taxon>
        <taxon>Alphaproteobacteria</taxon>
        <taxon>Hyphomicrobiales</taxon>
        <taxon>Boseaceae</taxon>
        <taxon>Bosea</taxon>
    </lineage>
</organism>
<dbReference type="PATRIC" id="fig|1526658.3.peg.2636"/>
<dbReference type="Proteomes" id="UP000037822">
    <property type="component" value="Unassembled WGS sequence"/>
</dbReference>